<feature type="region of interest" description="Disordered" evidence="1">
    <location>
        <begin position="275"/>
        <end position="309"/>
    </location>
</feature>
<reference evidence="4" key="1">
    <citation type="submission" date="2013-09" db="EMBL/GenBank/DDBJ databases">
        <title>Corchorus olitorius genome sequencing.</title>
        <authorList>
            <person name="Alam M."/>
            <person name="Haque M.S."/>
            <person name="Islam M.S."/>
            <person name="Emdad E.M."/>
            <person name="Islam M.M."/>
            <person name="Ahmed B."/>
            <person name="Halim A."/>
            <person name="Hossen Q.M.M."/>
            <person name="Hossain M.Z."/>
            <person name="Ahmed R."/>
            <person name="Khan M.M."/>
            <person name="Islam R."/>
            <person name="Rashid M.M."/>
            <person name="Khan S.A."/>
            <person name="Rahman M.S."/>
            <person name="Alam M."/>
            <person name="Yahiya A.S."/>
            <person name="Khan M.S."/>
            <person name="Azam M.S."/>
            <person name="Haque T."/>
            <person name="Lashkar M.Z.H."/>
            <person name="Akhand A.I."/>
            <person name="Morshed G."/>
            <person name="Roy S."/>
            <person name="Uddin K.S."/>
            <person name="Rabeya T."/>
            <person name="Hossain A.S."/>
            <person name="Chowdhury A."/>
            <person name="Snigdha A.R."/>
            <person name="Mortoza M.S."/>
            <person name="Matin S.A."/>
            <person name="Hoque S.M.E."/>
            <person name="Islam M.K."/>
            <person name="Roy D.K."/>
            <person name="Haider R."/>
            <person name="Moosa M.M."/>
            <person name="Elias S.M."/>
            <person name="Hasan A.M."/>
            <person name="Jahan S."/>
            <person name="Shafiuddin M."/>
            <person name="Mahmood N."/>
            <person name="Shommy N.S."/>
        </authorList>
    </citation>
    <scope>NUCLEOTIDE SEQUENCE [LARGE SCALE GENOMIC DNA]</scope>
    <source>
        <strain evidence="4">cv. O-4</strain>
    </source>
</reference>
<dbReference type="AlphaFoldDB" id="A0A1R3G0T8"/>
<gene>
    <name evidence="3" type="ORF">COLO4_37553</name>
</gene>
<evidence type="ECO:0000256" key="1">
    <source>
        <dbReference type="SAM" id="MobiDB-lite"/>
    </source>
</evidence>
<dbReference type="OrthoDB" id="978193at2759"/>
<sequence length="377" mass="41622">MAAEQLSSFCSKLSINEGEQSNVVLTKEWLEEGDEAAPVFFLIGKLFSKKRANIEGMRTALFNAWSLDSGLVIKEVADKEYDGIEKPEVLVFDTCPFWVRIYELLPIMMTEKVGAAVAGAASRVLEVDHQWGKYLRVRILVDLTKPLLDKTTVSSPYGEIEVEFCYEDMPDFCFTCGMLDHVSENDCLVATEMRKTLGSVTKKFSTKMKVGSPRPKSSRFDGGEGSFEQLSFSATNSRRPFRHHVDNMVLRGRPVARAIFADDVSCEILSHNPGQVAPQKVGGSFSVNPNPRNNGRSVEQITGSGEEGSRFEEEINELYRDLNIPNNMEAVEGSHEVRDAAVKASKGKAKQLPSEINGDSSTDSSAPINYGGRSGQQ</sequence>
<dbReference type="Proteomes" id="UP000187203">
    <property type="component" value="Unassembled WGS sequence"/>
</dbReference>
<accession>A0A1R3G0T8</accession>
<feature type="compositionally biased region" description="Polar residues" evidence="1">
    <location>
        <begin position="357"/>
        <end position="367"/>
    </location>
</feature>
<proteinExistence type="predicted"/>
<feature type="region of interest" description="Disordered" evidence="1">
    <location>
        <begin position="334"/>
        <end position="377"/>
    </location>
</feature>
<feature type="domain" description="Zinc knuckle CX2CX4HX4C" evidence="2">
    <location>
        <begin position="141"/>
        <end position="187"/>
    </location>
</feature>
<dbReference type="PANTHER" id="PTHR31286:SF167">
    <property type="entry name" value="OS09G0268800 PROTEIN"/>
    <property type="match status" value="1"/>
</dbReference>
<keyword evidence="4" id="KW-1185">Reference proteome</keyword>
<evidence type="ECO:0000313" key="4">
    <source>
        <dbReference type="Proteomes" id="UP000187203"/>
    </source>
</evidence>
<dbReference type="InterPro" id="IPR025836">
    <property type="entry name" value="Zn_knuckle_CX2CX4HX4C"/>
</dbReference>
<dbReference type="EMBL" id="AWUE01024074">
    <property type="protein sequence ID" value="OMO51701.1"/>
    <property type="molecule type" value="Genomic_DNA"/>
</dbReference>
<feature type="compositionally biased region" description="Polar residues" evidence="1">
    <location>
        <begin position="285"/>
        <end position="302"/>
    </location>
</feature>
<evidence type="ECO:0000259" key="2">
    <source>
        <dbReference type="Pfam" id="PF14392"/>
    </source>
</evidence>
<name>A0A1R3G0T8_9ROSI</name>
<evidence type="ECO:0000313" key="3">
    <source>
        <dbReference type="EMBL" id="OMO51701.1"/>
    </source>
</evidence>
<dbReference type="PANTHER" id="PTHR31286">
    <property type="entry name" value="GLYCINE-RICH CELL WALL STRUCTURAL PROTEIN 1.8-LIKE"/>
    <property type="match status" value="1"/>
</dbReference>
<organism evidence="3 4">
    <name type="scientific">Corchorus olitorius</name>
    <dbReference type="NCBI Taxonomy" id="93759"/>
    <lineage>
        <taxon>Eukaryota</taxon>
        <taxon>Viridiplantae</taxon>
        <taxon>Streptophyta</taxon>
        <taxon>Embryophyta</taxon>
        <taxon>Tracheophyta</taxon>
        <taxon>Spermatophyta</taxon>
        <taxon>Magnoliopsida</taxon>
        <taxon>eudicotyledons</taxon>
        <taxon>Gunneridae</taxon>
        <taxon>Pentapetalae</taxon>
        <taxon>rosids</taxon>
        <taxon>malvids</taxon>
        <taxon>Malvales</taxon>
        <taxon>Malvaceae</taxon>
        <taxon>Grewioideae</taxon>
        <taxon>Apeibeae</taxon>
        <taxon>Corchorus</taxon>
    </lineage>
</organism>
<comment type="caution">
    <text evidence="3">The sequence shown here is derived from an EMBL/GenBank/DDBJ whole genome shotgun (WGS) entry which is preliminary data.</text>
</comment>
<protein>
    <submittedName>
        <fullName evidence="3">Zinc knuckle CX2CX4HX4C</fullName>
    </submittedName>
</protein>
<dbReference type="Pfam" id="PF14392">
    <property type="entry name" value="zf-CCHC_4"/>
    <property type="match status" value="1"/>
</dbReference>
<dbReference type="InterPro" id="IPR040256">
    <property type="entry name" value="At4g02000-like"/>
</dbReference>